<comment type="caution">
    <text evidence="2">The sequence shown here is derived from an EMBL/GenBank/DDBJ whole genome shotgun (WGS) entry which is preliminary data.</text>
</comment>
<proteinExistence type="predicted"/>
<gene>
    <name evidence="2" type="ORF">DIZ80_00955</name>
</gene>
<evidence type="ECO:0000313" key="2">
    <source>
        <dbReference type="EMBL" id="RDH86069.1"/>
    </source>
</evidence>
<keyword evidence="1" id="KW-1133">Transmembrane helix</keyword>
<evidence type="ECO:0000313" key="3">
    <source>
        <dbReference type="Proteomes" id="UP000254266"/>
    </source>
</evidence>
<dbReference type="EMBL" id="QFXC01000002">
    <property type="protein sequence ID" value="RDH86069.1"/>
    <property type="molecule type" value="Genomic_DNA"/>
</dbReference>
<feature type="transmembrane region" description="Helical" evidence="1">
    <location>
        <begin position="12"/>
        <end position="30"/>
    </location>
</feature>
<organism evidence="2 3">
    <name type="scientific">endosymbiont of Galathealinum brachiosum</name>
    <dbReference type="NCBI Taxonomy" id="2200906"/>
    <lineage>
        <taxon>Bacteria</taxon>
        <taxon>Pseudomonadati</taxon>
        <taxon>Pseudomonadota</taxon>
        <taxon>Gammaproteobacteria</taxon>
        <taxon>sulfur-oxidizing symbionts</taxon>
    </lineage>
</organism>
<keyword evidence="3" id="KW-1185">Reference proteome</keyword>
<dbReference type="Proteomes" id="UP000254266">
    <property type="component" value="Unassembled WGS sequence"/>
</dbReference>
<reference evidence="2 3" key="1">
    <citation type="journal article" date="2018" name="ISME J.">
        <title>Endosymbiont genomes yield clues of tubeworm success.</title>
        <authorList>
            <person name="Li Y."/>
            <person name="Liles M.R."/>
            <person name="Halanych K.M."/>
        </authorList>
    </citation>
    <scope>NUCLEOTIDE SEQUENCE [LARGE SCALE GENOMIC DNA]</scope>
    <source>
        <strain evidence="2">A1464</strain>
    </source>
</reference>
<accession>A0A370DMD7</accession>
<keyword evidence="1" id="KW-0812">Transmembrane</keyword>
<protein>
    <submittedName>
        <fullName evidence="2">Uncharacterized protein</fullName>
    </submittedName>
</protein>
<sequence length="67" mass="7878">MSQKQKSYLSNLNRIIIFMLTLSGLLMDGFQTSDIPCTFAVIFWLWLPLCTEIESKFINRFTTHPYN</sequence>
<name>A0A370DMD7_9GAMM</name>
<dbReference type="AlphaFoldDB" id="A0A370DMD7"/>
<evidence type="ECO:0000256" key="1">
    <source>
        <dbReference type="SAM" id="Phobius"/>
    </source>
</evidence>
<keyword evidence="1" id="KW-0472">Membrane</keyword>